<organism evidence="1">
    <name type="scientific">mine drainage metagenome</name>
    <dbReference type="NCBI Taxonomy" id="410659"/>
    <lineage>
        <taxon>unclassified sequences</taxon>
        <taxon>metagenomes</taxon>
        <taxon>ecological metagenomes</taxon>
    </lineage>
</organism>
<proteinExistence type="predicted"/>
<name>A0A1J5S9Q5_9ZZZZ</name>
<dbReference type="AlphaFoldDB" id="A0A1J5S9Q5"/>
<evidence type="ECO:0000313" key="1">
    <source>
        <dbReference type="EMBL" id="OIR04906.1"/>
    </source>
</evidence>
<dbReference type="EMBL" id="MLJW01000054">
    <property type="protein sequence ID" value="OIR04906.1"/>
    <property type="molecule type" value="Genomic_DNA"/>
</dbReference>
<gene>
    <name evidence="1" type="ORF">GALL_129960</name>
</gene>
<sequence length="63" mass="7653">MLRLQINQDIILPQLLPIRIKYDWGKLTRNFIRLSTWQKARHSLLPKHLLQSVTHGIVWRKNR</sequence>
<comment type="caution">
    <text evidence="1">The sequence shown here is derived from an EMBL/GenBank/DDBJ whole genome shotgun (WGS) entry which is preliminary data.</text>
</comment>
<accession>A0A1J5S9Q5</accession>
<protein>
    <submittedName>
        <fullName evidence="1">Uncharacterized protein</fullName>
    </submittedName>
</protein>
<reference evidence="1" key="1">
    <citation type="submission" date="2016-10" db="EMBL/GenBank/DDBJ databases">
        <title>Sequence of Gallionella enrichment culture.</title>
        <authorList>
            <person name="Poehlein A."/>
            <person name="Muehling M."/>
            <person name="Daniel R."/>
        </authorList>
    </citation>
    <scope>NUCLEOTIDE SEQUENCE</scope>
</reference>